<name>A0A497XVH5_9SPHI</name>
<evidence type="ECO:0000313" key="8">
    <source>
        <dbReference type="EMBL" id="TFB28056.1"/>
    </source>
</evidence>
<feature type="transmembrane region" description="Helical" evidence="5">
    <location>
        <begin position="76"/>
        <end position="95"/>
    </location>
</feature>
<proteinExistence type="predicted"/>
<evidence type="ECO:0000259" key="6">
    <source>
        <dbReference type="Pfam" id="PF07291"/>
    </source>
</evidence>
<evidence type="ECO:0000256" key="5">
    <source>
        <dbReference type="SAM" id="Phobius"/>
    </source>
</evidence>
<dbReference type="Proteomes" id="UP000273898">
    <property type="component" value="Unassembled WGS sequence"/>
</dbReference>
<dbReference type="Pfam" id="PF07291">
    <property type="entry name" value="MauE"/>
    <property type="match status" value="1"/>
</dbReference>
<dbReference type="InterPro" id="IPR009908">
    <property type="entry name" value="Methylamine_util_MauE"/>
</dbReference>
<dbReference type="EMBL" id="SOPX01000007">
    <property type="protein sequence ID" value="TFB28056.1"/>
    <property type="molecule type" value="Genomic_DNA"/>
</dbReference>
<feature type="transmembrane region" description="Helical" evidence="5">
    <location>
        <begin position="51"/>
        <end position="69"/>
    </location>
</feature>
<dbReference type="Proteomes" id="UP000297429">
    <property type="component" value="Unassembled WGS sequence"/>
</dbReference>
<keyword evidence="4 5" id="KW-0472">Membrane</keyword>
<evidence type="ECO:0000313" key="10">
    <source>
        <dbReference type="Proteomes" id="UP000297429"/>
    </source>
</evidence>
<dbReference type="AlphaFoldDB" id="A0A497XVH5"/>
<evidence type="ECO:0000313" key="7">
    <source>
        <dbReference type="EMBL" id="RLJ72634.1"/>
    </source>
</evidence>
<organism evidence="7 9">
    <name type="scientific">Pedobacter alluvionis</name>
    <dbReference type="NCBI Taxonomy" id="475253"/>
    <lineage>
        <taxon>Bacteria</taxon>
        <taxon>Pseudomonadati</taxon>
        <taxon>Bacteroidota</taxon>
        <taxon>Sphingobacteriia</taxon>
        <taxon>Sphingobacteriales</taxon>
        <taxon>Sphingobacteriaceae</taxon>
        <taxon>Pedobacter</taxon>
    </lineage>
</organism>
<reference evidence="8 10" key="2">
    <citation type="submission" date="2019-03" db="EMBL/GenBank/DDBJ databases">
        <authorList>
            <person name="He R.-H."/>
        </authorList>
    </citation>
    <scope>NUCLEOTIDE SEQUENCE [LARGE SCALE GENOMIC DNA]</scope>
    <source>
        <strain evidence="8 10">DSM 19624</strain>
    </source>
</reference>
<gene>
    <name evidence="7" type="ORF">BCL90_4265</name>
    <name evidence="8" type="ORF">E3V97_23790</name>
</gene>
<dbReference type="GO" id="GO:0030416">
    <property type="term" value="P:methylamine metabolic process"/>
    <property type="evidence" value="ECO:0007669"/>
    <property type="project" value="InterPro"/>
</dbReference>
<evidence type="ECO:0000256" key="1">
    <source>
        <dbReference type="ARBA" id="ARBA00004141"/>
    </source>
</evidence>
<reference evidence="7 9" key="1">
    <citation type="submission" date="2018-10" db="EMBL/GenBank/DDBJ databases">
        <title>Genomic Encyclopedia of Archaeal and Bacterial Type Strains, Phase II (KMG-II): from individual species to whole genera.</title>
        <authorList>
            <person name="Goeker M."/>
        </authorList>
    </citation>
    <scope>NUCLEOTIDE SEQUENCE [LARGE SCALE GENOMIC DNA]</scope>
    <source>
        <strain evidence="7 9">DSM 19624</strain>
    </source>
</reference>
<sequence>MRIDTKATVLQVISAAFILLWIYTAGSKLSSFENYRLEMQHQVFSPMVSEILIYIIPAVEILAALLLLFQKTNKTGMIFSALLMTAFTIYIVLIISDYFPKVPCTCGGVIRVLGWKAHLVFNLIFLSAAILALYNTPKREVSDKE</sequence>
<evidence type="ECO:0000256" key="4">
    <source>
        <dbReference type="ARBA" id="ARBA00023136"/>
    </source>
</evidence>
<keyword evidence="2 5" id="KW-0812">Transmembrane</keyword>
<accession>A0A497XVH5</accession>
<protein>
    <submittedName>
        <fullName evidence="7">DoxX-like protein</fullName>
    </submittedName>
</protein>
<dbReference type="OrthoDB" id="673785at2"/>
<feature type="domain" description="Methylamine utilisation protein MauE" evidence="6">
    <location>
        <begin position="7"/>
        <end position="134"/>
    </location>
</feature>
<feature type="transmembrane region" description="Helical" evidence="5">
    <location>
        <begin position="115"/>
        <end position="134"/>
    </location>
</feature>
<evidence type="ECO:0000256" key="3">
    <source>
        <dbReference type="ARBA" id="ARBA00022989"/>
    </source>
</evidence>
<dbReference type="GO" id="GO:0016020">
    <property type="term" value="C:membrane"/>
    <property type="evidence" value="ECO:0007669"/>
    <property type="project" value="UniProtKB-SubCell"/>
</dbReference>
<dbReference type="EMBL" id="RCCK01000014">
    <property type="protein sequence ID" value="RLJ72634.1"/>
    <property type="molecule type" value="Genomic_DNA"/>
</dbReference>
<evidence type="ECO:0000256" key="2">
    <source>
        <dbReference type="ARBA" id="ARBA00022692"/>
    </source>
</evidence>
<comment type="caution">
    <text evidence="7">The sequence shown here is derived from an EMBL/GenBank/DDBJ whole genome shotgun (WGS) entry which is preliminary data.</text>
</comment>
<evidence type="ECO:0000313" key="9">
    <source>
        <dbReference type="Proteomes" id="UP000273898"/>
    </source>
</evidence>
<keyword evidence="10" id="KW-1185">Reference proteome</keyword>
<dbReference type="RefSeq" id="WP_121286626.1">
    <property type="nucleotide sequence ID" value="NZ_RCCK01000014.1"/>
</dbReference>
<comment type="subcellular location">
    <subcellularLocation>
        <location evidence="1">Membrane</location>
        <topology evidence="1">Multi-pass membrane protein</topology>
    </subcellularLocation>
</comment>
<keyword evidence="3 5" id="KW-1133">Transmembrane helix</keyword>